<organism evidence="1">
    <name type="scientific">Cacopsylla melanoneura</name>
    <dbReference type="NCBI Taxonomy" id="428564"/>
    <lineage>
        <taxon>Eukaryota</taxon>
        <taxon>Metazoa</taxon>
        <taxon>Ecdysozoa</taxon>
        <taxon>Arthropoda</taxon>
        <taxon>Hexapoda</taxon>
        <taxon>Insecta</taxon>
        <taxon>Pterygota</taxon>
        <taxon>Neoptera</taxon>
        <taxon>Paraneoptera</taxon>
        <taxon>Hemiptera</taxon>
        <taxon>Sternorrhyncha</taxon>
        <taxon>Psylloidea</taxon>
        <taxon>Psyllidae</taxon>
        <taxon>Psyllinae</taxon>
        <taxon>Cacopsylla</taxon>
    </lineage>
</organism>
<evidence type="ECO:0000313" key="1">
    <source>
        <dbReference type="EMBL" id="CAG6641033.1"/>
    </source>
</evidence>
<dbReference type="EMBL" id="HBUF01115065">
    <property type="protein sequence ID" value="CAG6641032.1"/>
    <property type="molecule type" value="Transcribed_RNA"/>
</dbReference>
<dbReference type="EMBL" id="HBUF01115066">
    <property type="protein sequence ID" value="CAG6641033.1"/>
    <property type="molecule type" value="Transcribed_RNA"/>
</dbReference>
<accession>A0A8D8QYT4</accession>
<dbReference type="AlphaFoldDB" id="A0A8D8QYT4"/>
<sequence length="309" mass="35085">MNPSSPVLPLNSNTAEYSCSCPPFECVCNQNMRRGPSYYSNSYWPHQTPCIGSEETTCGAYGDAANGQTAMLPYDISSIGNDLFQPEEMFPLDHHHQSLTKISPPCSTMLDMESGTIHPKLEPEVEPEISYCWSQSIEDSNSSQRFLAANSPTDLNVHMETQNSPDMNMHMDTRDYQHSPEVHQQHYDQMNLQNKHIQQYSTGPLEPDLLHGYNQHYEQSSQQYNSLEYAQPGPDCYYDNGNYYNTEYPISTDINDNNSIVNKSSSSYEPNSSCSMVTLTQTKQEFTFNYNNDTSSSSCTFQINQCMFP</sequence>
<protein>
    <submittedName>
        <fullName evidence="1">Uncharacterized protein</fullName>
    </submittedName>
</protein>
<reference evidence="1" key="1">
    <citation type="submission" date="2021-05" db="EMBL/GenBank/DDBJ databases">
        <authorList>
            <person name="Alioto T."/>
            <person name="Alioto T."/>
            <person name="Gomez Garrido J."/>
        </authorList>
    </citation>
    <scope>NUCLEOTIDE SEQUENCE</scope>
</reference>
<name>A0A8D8QYT4_9HEMI</name>
<proteinExistence type="predicted"/>